<feature type="transmembrane region" description="Helical" evidence="2">
    <location>
        <begin position="164"/>
        <end position="182"/>
    </location>
</feature>
<keyword evidence="2" id="KW-0472">Membrane</keyword>
<dbReference type="GO" id="GO:0008643">
    <property type="term" value="P:carbohydrate transport"/>
    <property type="evidence" value="ECO:0007669"/>
    <property type="project" value="InterPro"/>
</dbReference>
<evidence type="ECO:0000256" key="1">
    <source>
        <dbReference type="ARBA" id="ARBA00009617"/>
    </source>
</evidence>
<feature type="transmembrane region" description="Helical" evidence="2">
    <location>
        <begin position="353"/>
        <end position="372"/>
    </location>
</feature>
<dbReference type="InterPro" id="IPR036259">
    <property type="entry name" value="MFS_trans_sf"/>
</dbReference>
<keyword evidence="2" id="KW-0812">Transmembrane</keyword>
<feature type="transmembrane region" description="Helical" evidence="2">
    <location>
        <begin position="321"/>
        <end position="341"/>
    </location>
</feature>
<dbReference type="PANTHER" id="PTHR11328">
    <property type="entry name" value="MAJOR FACILITATOR SUPERFAMILY DOMAIN-CONTAINING PROTEIN"/>
    <property type="match status" value="1"/>
</dbReference>
<dbReference type="GO" id="GO:0015293">
    <property type="term" value="F:symporter activity"/>
    <property type="evidence" value="ECO:0007669"/>
    <property type="project" value="InterPro"/>
</dbReference>
<gene>
    <name evidence="3" type="ordered locus">Acid_1986</name>
</gene>
<dbReference type="eggNOG" id="COG2211">
    <property type="taxonomic scope" value="Bacteria"/>
</dbReference>
<dbReference type="InterPro" id="IPR039672">
    <property type="entry name" value="MFS_2"/>
</dbReference>
<feature type="transmembrane region" description="Helical" evidence="2">
    <location>
        <begin position="285"/>
        <end position="309"/>
    </location>
</feature>
<name>Q026U3_SOLUE</name>
<keyword evidence="2" id="KW-1133">Transmembrane helix</keyword>
<reference evidence="3" key="1">
    <citation type="submission" date="2006-10" db="EMBL/GenBank/DDBJ databases">
        <title>Complete sequence of Solibacter usitatus Ellin6076.</title>
        <authorList>
            <consortium name="US DOE Joint Genome Institute"/>
            <person name="Copeland A."/>
            <person name="Lucas S."/>
            <person name="Lapidus A."/>
            <person name="Barry K."/>
            <person name="Detter J.C."/>
            <person name="Glavina del Rio T."/>
            <person name="Hammon N."/>
            <person name="Israni S."/>
            <person name="Dalin E."/>
            <person name="Tice H."/>
            <person name="Pitluck S."/>
            <person name="Thompson L.S."/>
            <person name="Brettin T."/>
            <person name="Bruce D."/>
            <person name="Han C."/>
            <person name="Tapia R."/>
            <person name="Gilna P."/>
            <person name="Schmutz J."/>
            <person name="Larimer F."/>
            <person name="Land M."/>
            <person name="Hauser L."/>
            <person name="Kyrpides N."/>
            <person name="Mikhailova N."/>
            <person name="Janssen P.H."/>
            <person name="Kuske C.R."/>
            <person name="Richardson P."/>
        </authorList>
    </citation>
    <scope>NUCLEOTIDE SEQUENCE</scope>
    <source>
        <strain evidence="3">Ellin6076</strain>
    </source>
</reference>
<dbReference type="PANTHER" id="PTHR11328:SF24">
    <property type="entry name" value="MAJOR FACILITATOR SUPERFAMILY (MFS) PROFILE DOMAIN-CONTAINING PROTEIN"/>
    <property type="match status" value="1"/>
</dbReference>
<feature type="transmembrane region" description="Helical" evidence="2">
    <location>
        <begin position="393"/>
        <end position="415"/>
    </location>
</feature>
<feature type="transmembrane region" description="Helical" evidence="2">
    <location>
        <begin position="21"/>
        <end position="46"/>
    </location>
</feature>
<dbReference type="AlphaFoldDB" id="Q026U3"/>
<feature type="transmembrane region" description="Helical" evidence="2">
    <location>
        <begin position="92"/>
        <end position="108"/>
    </location>
</feature>
<dbReference type="EMBL" id="CP000473">
    <property type="protein sequence ID" value="ABJ82976.1"/>
    <property type="molecule type" value="Genomic_DNA"/>
</dbReference>
<evidence type="ECO:0000256" key="2">
    <source>
        <dbReference type="SAM" id="Phobius"/>
    </source>
</evidence>
<evidence type="ECO:0000313" key="3">
    <source>
        <dbReference type="EMBL" id="ABJ82976.1"/>
    </source>
</evidence>
<dbReference type="KEGG" id="sus:Acid_1986"/>
<dbReference type="OrthoDB" id="9764596at2"/>
<feature type="transmembrane region" description="Helical" evidence="2">
    <location>
        <begin position="197"/>
        <end position="217"/>
    </location>
</feature>
<proteinExistence type="inferred from homology"/>
<dbReference type="HOGENOM" id="CLU_027408_6_0_0"/>
<accession>Q026U3</accession>
<dbReference type="STRING" id="234267.Acid_1986"/>
<feature type="transmembrane region" description="Helical" evidence="2">
    <location>
        <begin position="256"/>
        <end position="279"/>
    </location>
</feature>
<comment type="similarity">
    <text evidence="1">Belongs to the sodium:galactoside symporter (TC 2.A.2) family.</text>
</comment>
<dbReference type="GO" id="GO:0005886">
    <property type="term" value="C:plasma membrane"/>
    <property type="evidence" value="ECO:0007669"/>
    <property type="project" value="TreeGrafter"/>
</dbReference>
<feature type="transmembrane region" description="Helical" evidence="2">
    <location>
        <begin position="435"/>
        <end position="459"/>
    </location>
</feature>
<dbReference type="SUPFAM" id="SSF103473">
    <property type="entry name" value="MFS general substrate transporter"/>
    <property type="match status" value="1"/>
</dbReference>
<dbReference type="InParanoid" id="Q026U3"/>
<feature type="transmembrane region" description="Helical" evidence="2">
    <location>
        <begin position="120"/>
        <end position="144"/>
    </location>
</feature>
<protein>
    <submittedName>
        <fullName evidence="3">Na+/melibiose symporter and related transporter-like protein</fullName>
    </submittedName>
</protein>
<dbReference type="Gene3D" id="1.20.1250.20">
    <property type="entry name" value="MFS general substrate transporter like domains"/>
    <property type="match status" value="2"/>
</dbReference>
<feature type="transmembrane region" description="Helical" evidence="2">
    <location>
        <begin position="52"/>
        <end position="71"/>
    </location>
</feature>
<dbReference type="Pfam" id="PF13347">
    <property type="entry name" value="MFS_2"/>
    <property type="match status" value="1"/>
</dbReference>
<organism evidence="3">
    <name type="scientific">Solibacter usitatus (strain Ellin6076)</name>
    <dbReference type="NCBI Taxonomy" id="234267"/>
    <lineage>
        <taxon>Bacteria</taxon>
        <taxon>Pseudomonadati</taxon>
        <taxon>Acidobacteriota</taxon>
        <taxon>Terriglobia</taxon>
        <taxon>Bryobacterales</taxon>
        <taxon>Solibacteraceae</taxon>
        <taxon>Candidatus Solibacter</taxon>
    </lineage>
</organism>
<sequence length="505" mass="54477">MMQATRQQKSSTSAHGLSSRVKIMYGVGEIANAVKTVTFALYGLFFATVVKGLPGTWIGVVAFVSMLWDAFMDPYVGHLTDGAQAKSKRFKFMLAGILTMGAGLWGFFSPPHGLSTFPLFAWLLMASFLLRTATSMFSIPYYALGVNLSRDYHERTSITGIRNMASAIGTLLAASLSFIVFFREKVAGVDPKLDPTAYSAMGLTFGVMMTAAAFTAWSGTLPLRHSLEGGSRPMQQAPGNFLGSMRESLRNPSFRIILTSFFLVVVGLAVNASLLIHYLKYYVEINGSVALGSTQAAFYTAGLLGTVFWLRISRKFDKHHLYIFSAAVTAVLMLGGLALFGQGHPLGTGNIRPLLMGYGCAGFFGCMLWFLPPSMLADVTDESELITGRRREGALFGMLGFCKQVATGVAILLAGGLLDRFVGPVAGKSQLSGVAVFRIGIVYSVVPAALFTAAAILMLNYKLTRSRVELIQVELRQRRTANDAAAEGELTAVEISGEEQVKEIG</sequence>